<feature type="transmembrane region" description="Helical" evidence="11">
    <location>
        <begin position="198"/>
        <end position="221"/>
    </location>
</feature>
<keyword evidence="5" id="KW-0808">Transferase</keyword>
<proteinExistence type="predicted"/>
<dbReference type="SMART" id="SM00387">
    <property type="entry name" value="HATPase_c"/>
    <property type="match status" value="1"/>
</dbReference>
<dbReference type="Gene3D" id="6.10.340.10">
    <property type="match status" value="1"/>
</dbReference>
<keyword evidence="7" id="KW-0418">Kinase</keyword>
<keyword evidence="10" id="KW-0175">Coiled coil</keyword>
<dbReference type="SUPFAM" id="SSF55874">
    <property type="entry name" value="ATPase domain of HSP90 chaperone/DNA topoisomerase II/histidine kinase"/>
    <property type="match status" value="1"/>
</dbReference>
<dbReference type="Gene3D" id="1.10.287.130">
    <property type="match status" value="1"/>
</dbReference>
<name>A0ABY6N1Z5_9ALTE</name>
<evidence type="ECO:0000256" key="2">
    <source>
        <dbReference type="ARBA" id="ARBA00004370"/>
    </source>
</evidence>
<dbReference type="PRINTS" id="PR00344">
    <property type="entry name" value="BCTRLSENSOR"/>
</dbReference>
<comment type="subcellular location">
    <subcellularLocation>
        <location evidence="2">Membrane</location>
    </subcellularLocation>
</comment>
<accession>A0ABY6N1Z5</accession>
<dbReference type="Gene3D" id="3.30.565.10">
    <property type="entry name" value="Histidine kinase-like ATPase, C-terminal domain"/>
    <property type="match status" value="1"/>
</dbReference>
<evidence type="ECO:0000256" key="8">
    <source>
        <dbReference type="ARBA" id="ARBA00022840"/>
    </source>
</evidence>
<protein>
    <recommendedName>
        <fullName evidence="3">histidine kinase</fullName>
        <ecNumber evidence="3">2.7.13.3</ecNumber>
    </recommendedName>
</protein>
<dbReference type="InterPro" id="IPR036097">
    <property type="entry name" value="HisK_dim/P_sf"/>
</dbReference>
<evidence type="ECO:0000259" key="13">
    <source>
        <dbReference type="PROSITE" id="PS50885"/>
    </source>
</evidence>
<evidence type="ECO:0000256" key="7">
    <source>
        <dbReference type="ARBA" id="ARBA00022777"/>
    </source>
</evidence>
<evidence type="ECO:0000256" key="10">
    <source>
        <dbReference type="SAM" id="Coils"/>
    </source>
</evidence>
<keyword evidence="6" id="KW-0547">Nucleotide-binding</keyword>
<evidence type="ECO:0000259" key="12">
    <source>
        <dbReference type="PROSITE" id="PS50109"/>
    </source>
</evidence>
<evidence type="ECO:0000256" key="1">
    <source>
        <dbReference type="ARBA" id="ARBA00000085"/>
    </source>
</evidence>
<keyword evidence="11" id="KW-0812">Transmembrane</keyword>
<dbReference type="RefSeq" id="WP_265047517.1">
    <property type="nucleotide sequence ID" value="NZ_CP100390.1"/>
</dbReference>
<feature type="domain" description="HAMP" evidence="13">
    <location>
        <begin position="217"/>
        <end position="271"/>
    </location>
</feature>
<feature type="coiled-coil region" evidence="10">
    <location>
        <begin position="266"/>
        <end position="308"/>
    </location>
</feature>
<reference evidence="14" key="1">
    <citation type="submission" date="2022-06" db="EMBL/GenBank/DDBJ databases">
        <title>Alkalimarinus sp. nov., isolated from gut of a Alitta virens.</title>
        <authorList>
            <person name="Yang A.I."/>
            <person name="Shin N.-R."/>
        </authorList>
    </citation>
    <scope>NUCLEOTIDE SEQUENCE</scope>
    <source>
        <strain evidence="14">A2M4</strain>
    </source>
</reference>
<dbReference type="PROSITE" id="PS50109">
    <property type="entry name" value="HIS_KIN"/>
    <property type="match status" value="1"/>
</dbReference>
<dbReference type="InterPro" id="IPR004358">
    <property type="entry name" value="Sig_transdc_His_kin-like_C"/>
</dbReference>
<dbReference type="SUPFAM" id="SSF47384">
    <property type="entry name" value="Homodimeric domain of signal transducing histidine kinase"/>
    <property type="match status" value="1"/>
</dbReference>
<dbReference type="InterPro" id="IPR003661">
    <property type="entry name" value="HisK_dim/P_dom"/>
</dbReference>
<sequence length="628" mass="70143">MTVGIRGKLLLITGTIVFIALVILTSIQVSLQREAFEEELHKRTALMKENLYQQATFQAETLERFVTENIASYNLLALTYSVQQAAQENQDLEYVVILDDNNKVYVHTADESQQLETFVPPEGWSSAKTTTTDKGHAITLIGKQNSESLMAFRVPLQIGSSKWGNMLLVYSLARLNDQVALSQQENEQRLSSLTLRTYFLGLAVLIVAYFLISQLSLRLVAPILSLSRFAKDLSEGDFSNTDKITSNAKDEVGALTRNFAHMAIRVEQSRRQQAEYNQTLEKEVNQRTNELNLKNDELTKALDGLEESQQQLIHSEKMAALGQLVAGIAHEINTPLGAIKASVGNTSKYLSLFIDGFSVFLMGANNDDKALLRDLLTHARHERVSSTREERKIKRRLITILDEHQINRSDEVADMLVDMELSDHLPRMLPALSQPSAFKVVELAHRLTGVGRNSETVRTAIGRASKVVFALKNFAHHDNTGHMISSDINLGIQTVLVLYQSLLKQECEVVEDFGELPMILCYPDELNQVWTNLIHNALYAMENSGRLIISTLSDGENIQVIITDNGCGIPEDIQSKIYESFFTTKPAGEGSGLGLGICKRIIDKHQGSIEFISRPGKTRFVVTLPINQ</sequence>
<dbReference type="Pfam" id="PF02518">
    <property type="entry name" value="HATPase_c"/>
    <property type="match status" value="1"/>
</dbReference>
<dbReference type="InterPro" id="IPR003660">
    <property type="entry name" value="HAMP_dom"/>
</dbReference>
<evidence type="ECO:0000256" key="6">
    <source>
        <dbReference type="ARBA" id="ARBA00022741"/>
    </source>
</evidence>
<dbReference type="GO" id="GO:0005524">
    <property type="term" value="F:ATP binding"/>
    <property type="evidence" value="ECO:0007669"/>
    <property type="project" value="UniProtKB-KW"/>
</dbReference>
<feature type="transmembrane region" description="Helical" evidence="11">
    <location>
        <begin position="9"/>
        <end position="31"/>
    </location>
</feature>
<keyword evidence="9" id="KW-0902">Two-component regulatory system</keyword>
<dbReference type="PANTHER" id="PTHR43065">
    <property type="entry name" value="SENSOR HISTIDINE KINASE"/>
    <property type="match status" value="1"/>
</dbReference>
<comment type="catalytic activity">
    <reaction evidence="1">
        <text>ATP + protein L-histidine = ADP + protein N-phospho-L-histidine.</text>
        <dbReference type="EC" id="2.7.13.3"/>
    </reaction>
</comment>
<evidence type="ECO:0000256" key="9">
    <source>
        <dbReference type="ARBA" id="ARBA00023012"/>
    </source>
</evidence>
<dbReference type="Pfam" id="PF00672">
    <property type="entry name" value="HAMP"/>
    <property type="match status" value="1"/>
</dbReference>
<gene>
    <name evidence="14" type="ORF">NKI27_18605</name>
</gene>
<evidence type="ECO:0000256" key="4">
    <source>
        <dbReference type="ARBA" id="ARBA00022553"/>
    </source>
</evidence>
<evidence type="ECO:0000313" key="14">
    <source>
        <dbReference type="EMBL" id="UZE96032.1"/>
    </source>
</evidence>
<dbReference type="EC" id="2.7.13.3" evidence="3"/>
<dbReference type="EMBL" id="CP100390">
    <property type="protein sequence ID" value="UZE96032.1"/>
    <property type="molecule type" value="Genomic_DNA"/>
</dbReference>
<dbReference type="Proteomes" id="UP001163739">
    <property type="component" value="Chromosome"/>
</dbReference>
<evidence type="ECO:0000256" key="5">
    <source>
        <dbReference type="ARBA" id="ARBA00022679"/>
    </source>
</evidence>
<dbReference type="InterPro" id="IPR003594">
    <property type="entry name" value="HATPase_dom"/>
</dbReference>
<evidence type="ECO:0000313" key="15">
    <source>
        <dbReference type="Proteomes" id="UP001163739"/>
    </source>
</evidence>
<dbReference type="SMART" id="SM00304">
    <property type="entry name" value="HAMP"/>
    <property type="match status" value="1"/>
</dbReference>
<evidence type="ECO:0000256" key="11">
    <source>
        <dbReference type="SAM" id="Phobius"/>
    </source>
</evidence>
<dbReference type="CDD" id="cd00082">
    <property type="entry name" value="HisKA"/>
    <property type="match status" value="1"/>
</dbReference>
<evidence type="ECO:0000256" key="3">
    <source>
        <dbReference type="ARBA" id="ARBA00012438"/>
    </source>
</evidence>
<dbReference type="SUPFAM" id="SSF158472">
    <property type="entry name" value="HAMP domain-like"/>
    <property type="match status" value="1"/>
</dbReference>
<keyword evidence="4" id="KW-0597">Phosphoprotein</keyword>
<dbReference type="InterPro" id="IPR005467">
    <property type="entry name" value="His_kinase_dom"/>
</dbReference>
<dbReference type="InterPro" id="IPR036890">
    <property type="entry name" value="HATPase_C_sf"/>
</dbReference>
<dbReference type="CDD" id="cd06225">
    <property type="entry name" value="HAMP"/>
    <property type="match status" value="1"/>
</dbReference>
<keyword evidence="15" id="KW-1185">Reference proteome</keyword>
<feature type="domain" description="Histidine kinase" evidence="12">
    <location>
        <begin position="523"/>
        <end position="628"/>
    </location>
</feature>
<organism evidence="14 15">
    <name type="scientific">Alkalimarinus alittae</name>
    <dbReference type="NCBI Taxonomy" id="2961619"/>
    <lineage>
        <taxon>Bacteria</taxon>
        <taxon>Pseudomonadati</taxon>
        <taxon>Pseudomonadota</taxon>
        <taxon>Gammaproteobacteria</taxon>
        <taxon>Alteromonadales</taxon>
        <taxon>Alteromonadaceae</taxon>
        <taxon>Alkalimarinus</taxon>
    </lineage>
</organism>
<dbReference type="PANTHER" id="PTHR43065:SF10">
    <property type="entry name" value="PEROXIDE STRESS-ACTIVATED HISTIDINE KINASE MAK3"/>
    <property type="match status" value="1"/>
</dbReference>
<dbReference type="PROSITE" id="PS50885">
    <property type="entry name" value="HAMP"/>
    <property type="match status" value="1"/>
</dbReference>
<keyword evidence="11" id="KW-0472">Membrane</keyword>
<keyword evidence="8 14" id="KW-0067">ATP-binding</keyword>
<keyword evidence="11" id="KW-1133">Transmembrane helix</keyword>